<dbReference type="PROSITE" id="PS00086">
    <property type="entry name" value="CYTOCHROME_P450"/>
    <property type="match status" value="1"/>
</dbReference>
<keyword evidence="4" id="KW-0408">Iron</keyword>
<dbReference type="PANTHER" id="PTHR24305:SF166">
    <property type="entry name" value="CYTOCHROME P450 12A4, MITOCHONDRIAL-RELATED"/>
    <property type="match status" value="1"/>
</dbReference>
<dbReference type="PANTHER" id="PTHR24305">
    <property type="entry name" value="CYTOCHROME P450"/>
    <property type="match status" value="1"/>
</dbReference>
<proteinExistence type="inferred from homology"/>
<feature type="compositionally biased region" description="Low complexity" evidence="5">
    <location>
        <begin position="344"/>
        <end position="362"/>
    </location>
</feature>
<evidence type="ECO:0000256" key="2">
    <source>
        <dbReference type="ARBA" id="ARBA00010617"/>
    </source>
</evidence>
<dbReference type="InterPro" id="IPR036396">
    <property type="entry name" value="Cyt_P450_sf"/>
</dbReference>
<feature type="compositionally biased region" description="Basic residues" evidence="5">
    <location>
        <begin position="707"/>
        <end position="720"/>
    </location>
</feature>
<dbReference type="SUPFAM" id="SSF51905">
    <property type="entry name" value="FAD/NAD(P)-binding domain"/>
    <property type="match status" value="1"/>
</dbReference>
<feature type="compositionally biased region" description="Low complexity" evidence="5">
    <location>
        <begin position="237"/>
        <end position="254"/>
    </location>
</feature>
<comment type="caution">
    <text evidence="6">The sequence shown here is derived from an EMBL/GenBank/DDBJ whole genome shotgun (WGS) entry which is preliminary data.</text>
</comment>
<keyword evidence="7" id="KW-1185">Reference proteome</keyword>
<protein>
    <recommendedName>
        <fullName evidence="8">Cytochrome P450</fullName>
    </recommendedName>
</protein>
<dbReference type="InterPro" id="IPR002403">
    <property type="entry name" value="Cyt_P450_E_grp-IV"/>
</dbReference>
<feature type="region of interest" description="Disordered" evidence="5">
    <location>
        <begin position="291"/>
        <end position="408"/>
    </location>
</feature>
<keyword evidence="3" id="KW-0479">Metal-binding</keyword>
<sequence>MNLVVSGATAPGTTLTWLFHELAQHPEVETRMIDELAQLADGPLSLEDVQGLPYTSAVIKETLRLHTPTWFLSRHSLRETVLGGYRIPADTEMAFSLTMLHRRNPVFAEPEAFRPDRWLDGSLDDMPHDAYMPFGAGKHGCLGEHFVQQVMLLSVAGILRRWRLVPVSAKPVREVPMALVQAKGLRVAPHRLPARRAASQEPDRAAAGPHAHALPRPGQPRPGPGRRRPGSTGPPGSGCCPRRGRAAATSRGASPSLAARFNPSAVGPELDLSVDQMSLVLHLRRPLRHRARPVAGAGRRPGARGAGGARPRAGRRRRTDRGGVRRRLAPQPRGDERAVDGTSRPALARLPRGARAGDPQPGGRRRPRARRAGGRAGRDRRRPTDPRPRRAAGRLRACRPPSRTPRGCSRCSSCRPRSSCWRTTSSRSRRSRASATTTSCCTCSGPRAATSAAPWPSCRRWCAPASTGSWISRPTPAGARTSLGEDETGVSDVERYVRDALAPVMRGAHDWQQHSERYRAEYLAIPPEDLDAATGAAPAAAPAPAPVRSLPTPSGRPHVVLVGTGYTSVWAHRALRRRLGGSVDVTVIAPEASHAFHGFVGEVLAGDLPTGVTRSPFAEAFPGARHVAGWVRQVVADARTVLVDTPDGTVSVPYDELVLASGASDRPAAEDDDGSGWCLRGPDDVAGLLAQAGRRGGRRPEPAAASGRRRWRPGGRRGRRGPGPPPGGRTPTRRDAGRRPRRGRRRAWRTRRAWCSRLAPGCRTWVSTSSPAAASSPCDATTWCSTTAPAWRPT</sequence>
<feature type="region of interest" description="Disordered" evidence="5">
    <location>
        <begin position="469"/>
        <end position="488"/>
    </location>
</feature>
<name>A0ABQ6JPE5_9ACTN</name>
<evidence type="ECO:0000256" key="1">
    <source>
        <dbReference type="ARBA" id="ARBA00001971"/>
    </source>
</evidence>
<evidence type="ECO:0000313" key="7">
    <source>
        <dbReference type="Proteomes" id="UP001157017"/>
    </source>
</evidence>
<dbReference type="SUPFAM" id="SSF48264">
    <property type="entry name" value="Cytochrome P450"/>
    <property type="match status" value="1"/>
</dbReference>
<evidence type="ECO:0000313" key="6">
    <source>
        <dbReference type="EMBL" id="GMA88536.1"/>
    </source>
</evidence>
<gene>
    <name evidence="6" type="ORF">GCM10025868_37860</name>
</gene>
<evidence type="ECO:0008006" key="8">
    <source>
        <dbReference type="Google" id="ProtNLM"/>
    </source>
</evidence>
<dbReference type="InterPro" id="IPR050121">
    <property type="entry name" value="Cytochrome_P450_monoxygenase"/>
</dbReference>
<evidence type="ECO:0000256" key="4">
    <source>
        <dbReference type="ARBA" id="ARBA00023004"/>
    </source>
</evidence>
<organism evidence="6 7">
    <name type="scientific">Angustibacter aerolatus</name>
    <dbReference type="NCBI Taxonomy" id="1162965"/>
    <lineage>
        <taxon>Bacteria</taxon>
        <taxon>Bacillati</taxon>
        <taxon>Actinomycetota</taxon>
        <taxon>Actinomycetes</taxon>
        <taxon>Kineosporiales</taxon>
        <taxon>Kineosporiaceae</taxon>
    </lineage>
</organism>
<dbReference type="EMBL" id="BSUZ01000001">
    <property type="protein sequence ID" value="GMA88536.1"/>
    <property type="molecule type" value="Genomic_DNA"/>
</dbReference>
<dbReference type="PRINTS" id="PR00465">
    <property type="entry name" value="EP450IV"/>
</dbReference>
<dbReference type="InterPro" id="IPR017972">
    <property type="entry name" value="Cyt_P450_CS"/>
</dbReference>
<dbReference type="Gene3D" id="3.50.50.100">
    <property type="match status" value="1"/>
</dbReference>
<comment type="similarity">
    <text evidence="2">Belongs to the cytochrome P450 family.</text>
</comment>
<feature type="compositionally biased region" description="Basic residues" evidence="5">
    <location>
        <begin position="739"/>
        <end position="749"/>
    </location>
</feature>
<dbReference type="InterPro" id="IPR036188">
    <property type="entry name" value="FAD/NAD-bd_sf"/>
</dbReference>
<dbReference type="PRINTS" id="PR00385">
    <property type="entry name" value="P450"/>
</dbReference>
<reference evidence="7" key="1">
    <citation type="journal article" date="2019" name="Int. J. Syst. Evol. Microbiol.">
        <title>The Global Catalogue of Microorganisms (GCM) 10K type strain sequencing project: providing services to taxonomists for standard genome sequencing and annotation.</title>
        <authorList>
            <consortium name="The Broad Institute Genomics Platform"/>
            <consortium name="The Broad Institute Genome Sequencing Center for Infectious Disease"/>
            <person name="Wu L."/>
            <person name="Ma J."/>
        </authorList>
    </citation>
    <scope>NUCLEOTIDE SEQUENCE [LARGE SCALE GENOMIC DNA]</scope>
    <source>
        <strain evidence="7">NBRC 108730</strain>
    </source>
</reference>
<feature type="region of interest" description="Disordered" evidence="5">
    <location>
        <begin position="194"/>
        <end position="260"/>
    </location>
</feature>
<evidence type="ECO:0000256" key="5">
    <source>
        <dbReference type="SAM" id="MobiDB-lite"/>
    </source>
</evidence>
<dbReference type="InterPro" id="IPR001128">
    <property type="entry name" value="Cyt_P450"/>
</dbReference>
<feature type="compositionally biased region" description="Basic residues" evidence="5">
    <location>
        <begin position="312"/>
        <end position="328"/>
    </location>
</feature>
<dbReference type="Pfam" id="PF00067">
    <property type="entry name" value="p450"/>
    <property type="match status" value="1"/>
</dbReference>
<feature type="compositionally biased region" description="Basic residues" evidence="5">
    <location>
        <begin position="363"/>
        <end position="381"/>
    </location>
</feature>
<accession>A0ABQ6JPE5</accession>
<dbReference type="Gene3D" id="1.10.630.10">
    <property type="entry name" value="Cytochrome P450"/>
    <property type="match status" value="1"/>
</dbReference>
<evidence type="ECO:0000256" key="3">
    <source>
        <dbReference type="ARBA" id="ARBA00022723"/>
    </source>
</evidence>
<feature type="compositionally biased region" description="Low complexity" evidence="5">
    <location>
        <begin position="398"/>
        <end position="408"/>
    </location>
</feature>
<comment type="cofactor">
    <cofactor evidence="1">
        <name>heme</name>
        <dbReference type="ChEBI" id="CHEBI:30413"/>
    </cofactor>
</comment>
<dbReference type="Proteomes" id="UP001157017">
    <property type="component" value="Unassembled WGS sequence"/>
</dbReference>
<feature type="region of interest" description="Disordered" evidence="5">
    <location>
        <begin position="691"/>
        <end position="749"/>
    </location>
</feature>